<dbReference type="InterPro" id="IPR009057">
    <property type="entry name" value="Homeodomain-like_sf"/>
</dbReference>
<dbReference type="PROSITE" id="PS01124">
    <property type="entry name" value="HTH_ARAC_FAMILY_2"/>
    <property type="match status" value="1"/>
</dbReference>
<evidence type="ECO:0000313" key="5">
    <source>
        <dbReference type="EMBL" id="ANQ14960.1"/>
    </source>
</evidence>
<dbReference type="InterPro" id="IPR018060">
    <property type="entry name" value="HTH_AraC"/>
</dbReference>
<protein>
    <submittedName>
        <fullName evidence="5">AraC family transcriptional regulator</fullName>
    </submittedName>
</protein>
<dbReference type="Pfam" id="PF20240">
    <property type="entry name" value="DUF6597"/>
    <property type="match status" value="1"/>
</dbReference>
<dbReference type="RefSeq" id="WP_020333516.1">
    <property type="nucleotide sequence ID" value="NZ_ATFJ01000008.1"/>
</dbReference>
<gene>
    <name evidence="5" type="ORF">BA890_19710</name>
</gene>
<name>A0AAN1CYJ2_VIBNA</name>
<proteinExistence type="predicted"/>
<accession>A0AAN1CYJ2</accession>
<dbReference type="KEGG" id="vna:PN96_15860"/>
<dbReference type="SMART" id="SM00342">
    <property type="entry name" value="HTH_ARAC"/>
    <property type="match status" value="1"/>
</dbReference>
<feature type="domain" description="HTH araC/xylS-type" evidence="4">
    <location>
        <begin position="162"/>
        <end position="264"/>
    </location>
</feature>
<dbReference type="PANTHER" id="PTHR46796">
    <property type="entry name" value="HTH-TYPE TRANSCRIPTIONAL ACTIVATOR RHAS-RELATED"/>
    <property type="match status" value="1"/>
</dbReference>
<dbReference type="GO" id="GO:0043565">
    <property type="term" value="F:sequence-specific DNA binding"/>
    <property type="evidence" value="ECO:0007669"/>
    <property type="project" value="InterPro"/>
</dbReference>
<evidence type="ECO:0000256" key="3">
    <source>
        <dbReference type="ARBA" id="ARBA00023163"/>
    </source>
</evidence>
<organism evidence="5 6">
    <name type="scientific">Vibrio natriegens NBRC 15636 = ATCC 14048 = DSM 759</name>
    <dbReference type="NCBI Taxonomy" id="1219067"/>
    <lineage>
        <taxon>Bacteria</taxon>
        <taxon>Pseudomonadati</taxon>
        <taxon>Pseudomonadota</taxon>
        <taxon>Gammaproteobacteria</taxon>
        <taxon>Vibrionales</taxon>
        <taxon>Vibrionaceae</taxon>
        <taxon>Vibrio</taxon>
    </lineage>
</organism>
<evidence type="ECO:0000256" key="2">
    <source>
        <dbReference type="ARBA" id="ARBA00023125"/>
    </source>
</evidence>
<dbReference type="InterPro" id="IPR046532">
    <property type="entry name" value="DUF6597"/>
</dbReference>
<sequence>MVASSMMFNISGIHSKQPWFVLSSEQFLTRLSTSNPEVSHFYSFKAGSSESSTTAIPDGCIDIVFDCDADTSGALVCGTRLEASSVLFERGHRYFGVRFNPGVKPDFLQASAGELTNKEYCLQDVMPHSNELIDYVLAAKDFSKQVDAVSQFLTRKSPRDSTNVTRQIVAKICQHKGNIQVQELERFSGYTCRTLQRMFKNDIGLTPKGFSRAIRCQSAVYDINHSSNLTFSNLATDLGFSDQPHFLREFKKLVNVTPLEYQNRVKEKTYLERIHCY</sequence>
<dbReference type="GO" id="GO:0003700">
    <property type="term" value="F:DNA-binding transcription factor activity"/>
    <property type="evidence" value="ECO:0007669"/>
    <property type="project" value="InterPro"/>
</dbReference>
<dbReference type="Pfam" id="PF12833">
    <property type="entry name" value="HTH_18"/>
    <property type="match status" value="1"/>
</dbReference>
<dbReference type="EMBL" id="CP016346">
    <property type="protein sequence ID" value="ANQ14960.1"/>
    <property type="molecule type" value="Genomic_DNA"/>
</dbReference>
<evidence type="ECO:0000256" key="1">
    <source>
        <dbReference type="ARBA" id="ARBA00023015"/>
    </source>
</evidence>
<reference evidence="5 6" key="1">
    <citation type="submission" date="2016-07" db="EMBL/GenBank/DDBJ databases">
        <title>Developing Vibrio natriegens as a novel, fast-growing host for biotechnology.</title>
        <authorList>
            <person name="Weinstock M.T."/>
            <person name="Hesek E.D."/>
            <person name="Wilson C.M."/>
            <person name="Gibson D.G."/>
        </authorList>
    </citation>
    <scope>NUCLEOTIDE SEQUENCE [LARGE SCALE GENOMIC DNA]</scope>
    <source>
        <strain evidence="5 6">ATCC 14048</strain>
    </source>
</reference>
<dbReference type="InterPro" id="IPR050204">
    <property type="entry name" value="AraC_XylS_family_regulators"/>
</dbReference>
<dbReference type="Proteomes" id="UP000092741">
    <property type="component" value="Chromosome 2"/>
</dbReference>
<keyword evidence="1" id="KW-0805">Transcription regulation</keyword>
<evidence type="ECO:0000259" key="4">
    <source>
        <dbReference type="PROSITE" id="PS01124"/>
    </source>
</evidence>
<dbReference type="Gene3D" id="1.10.10.60">
    <property type="entry name" value="Homeodomain-like"/>
    <property type="match status" value="1"/>
</dbReference>
<dbReference type="AlphaFoldDB" id="A0AAN1CYJ2"/>
<dbReference type="SUPFAM" id="SSF46689">
    <property type="entry name" value="Homeodomain-like"/>
    <property type="match status" value="1"/>
</dbReference>
<dbReference type="GeneID" id="70914305"/>
<keyword evidence="6" id="KW-1185">Reference proteome</keyword>
<keyword evidence="3" id="KW-0804">Transcription</keyword>
<keyword evidence="2" id="KW-0238">DNA-binding</keyword>
<evidence type="ECO:0000313" key="6">
    <source>
        <dbReference type="Proteomes" id="UP000092741"/>
    </source>
</evidence>